<dbReference type="EMBL" id="LKAM01000004">
    <property type="protein sequence ID" value="KUM48876.1"/>
    <property type="molecule type" value="Genomic_DNA"/>
</dbReference>
<name>A0A124GNH8_PICGL</name>
<proteinExistence type="predicted"/>
<evidence type="ECO:0000313" key="1">
    <source>
        <dbReference type="EMBL" id="KUM48876.1"/>
    </source>
</evidence>
<protein>
    <submittedName>
        <fullName evidence="1">Uncharacterized protein</fullName>
    </submittedName>
</protein>
<keyword evidence="1" id="KW-0496">Mitochondrion</keyword>
<sequence length="64" mass="7030">MGCLRWVGASEQKSRHSVGLPSIRKEEPSCYRAQPERGSSHPCLPCRSVGVAIHYRSSLLSAGY</sequence>
<dbReference type="AlphaFoldDB" id="A0A124GNH8"/>
<gene>
    <name evidence="1" type="ORF">ABT39_MTgene4212</name>
</gene>
<accession>A0A124GNH8</accession>
<comment type="caution">
    <text evidence="1">The sequence shown here is derived from an EMBL/GenBank/DDBJ whole genome shotgun (WGS) entry which is preliminary data.</text>
</comment>
<organism evidence="1">
    <name type="scientific">Picea glauca</name>
    <name type="common">White spruce</name>
    <name type="synonym">Pinus glauca</name>
    <dbReference type="NCBI Taxonomy" id="3330"/>
    <lineage>
        <taxon>Eukaryota</taxon>
        <taxon>Viridiplantae</taxon>
        <taxon>Streptophyta</taxon>
        <taxon>Embryophyta</taxon>
        <taxon>Tracheophyta</taxon>
        <taxon>Spermatophyta</taxon>
        <taxon>Pinopsida</taxon>
        <taxon>Pinidae</taxon>
        <taxon>Conifers I</taxon>
        <taxon>Pinales</taxon>
        <taxon>Pinaceae</taxon>
        <taxon>Picea</taxon>
    </lineage>
</organism>
<reference evidence="1" key="1">
    <citation type="journal article" date="2015" name="Genome Biol. Evol.">
        <title>Organellar Genomes of White Spruce (Picea glauca): Assembly and Annotation.</title>
        <authorList>
            <person name="Jackman S.D."/>
            <person name="Warren R.L."/>
            <person name="Gibb E.A."/>
            <person name="Vandervalk B.P."/>
            <person name="Mohamadi H."/>
            <person name="Chu J."/>
            <person name="Raymond A."/>
            <person name="Pleasance S."/>
            <person name="Coope R."/>
            <person name="Wildung M.R."/>
            <person name="Ritland C.E."/>
            <person name="Bousquet J."/>
            <person name="Jones S.J."/>
            <person name="Bohlmann J."/>
            <person name="Birol I."/>
        </authorList>
    </citation>
    <scope>NUCLEOTIDE SEQUENCE [LARGE SCALE GENOMIC DNA]</scope>
    <source>
        <tissue evidence="1">Flushing bud</tissue>
    </source>
</reference>
<geneLocation type="mitochondrion" evidence="1"/>